<dbReference type="InterPro" id="IPR036005">
    <property type="entry name" value="Creatinase/aminopeptidase-like"/>
</dbReference>
<evidence type="ECO:0000259" key="8">
    <source>
        <dbReference type="Pfam" id="PF00557"/>
    </source>
</evidence>
<dbReference type="EMBL" id="JENW01000090">
    <property type="protein sequence ID" value="KEI15710.1"/>
    <property type="molecule type" value="Genomic_DNA"/>
</dbReference>
<keyword evidence="5" id="KW-0479">Metal-binding</keyword>
<gene>
    <name evidence="9" type="ORF">Z959_12110</name>
</gene>
<organism evidence="9 10">
    <name type="scientific">Clostridium novyi B str. ATCC 27606</name>
    <dbReference type="NCBI Taxonomy" id="1443123"/>
    <lineage>
        <taxon>Bacteria</taxon>
        <taxon>Bacillati</taxon>
        <taxon>Bacillota</taxon>
        <taxon>Clostridia</taxon>
        <taxon>Eubacteriales</taxon>
        <taxon>Clostridiaceae</taxon>
        <taxon>Clostridium</taxon>
    </lineage>
</organism>
<dbReference type="InterPro" id="IPR000994">
    <property type="entry name" value="Pept_M24"/>
</dbReference>
<evidence type="ECO:0000256" key="7">
    <source>
        <dbReference type="ARBA" id="ARBA00023211"/>
    </source>
</evidence>
<evidence type="ECO:0000256" key="3">
    <source>
        <dbReference type="ARBA" id="ARBA00008766"/>
    </source>
</evidence>
<protein>
    <recommendedName>
        <fullName evidence="4">Xaa-Pro aminopeptidase</fullName>
        <ecNumber evidence="4">3.4.11.9</ecNumber>
    </recommendedName>
</protein>
<keyword evidence="7" id="KW-0464">Manganese</keyword>
<comment type="catalytic activity">
    <reaction evidence="1">
        <text>Release of any N-terminal amino acid, including proline, that is linked to proline, even from a dipeptide or tripeptide.</text>
        <dbReference type="EC" id="3.4.11.9"/>
    </reaction>
</comment>
<evidence type="ECO:0000256" key="4">
    <source>
        <dbReference type="ARBA" id="ARBA00012574"/>
    </source>
</evidence>
<dbReference type="PANTHER" id="PTHR43226:SF4">
    <property type="entry name" value="XAA-PRO AMINOPEPTIDASE 3"/>
    <property type="match status" value="1"/>
</dbReference>
<dbReference type="Proteomes" id="UP000027770">
    <property type="component" value="Unassembled WGS sequence"/>
</dbReference>
<evidence type="ECO:0000256" key="6">
    <source>
        <dbReference type="ARBA" id="ARBA00022801"/>
    </source>
</evidence>
<evidence type="ECO:0000256" key="2">
    <source>
        <dbReference type="ARBA" id="ARBA00001936"/>
    </source>
</evidence>
<dbReference type="GO" id="GO:0004177">
    <property type="term" value="F:aminopeptidase activity"/>
    <property type="evidence" value="ECO:0007669"/>
    <property type="project" value="UniProtKB-EC"/>
</dbReference>
<dbReference type="Gene3D" id="3.90.230.10">
    <property type="entry name" value="Creatinase/methionine aminopeptidase superfamily"/>
    <property type="match status" value="1"/>
</dbReference>
<evidence type="ECO:0000256" key="1">
    <source>
        <dbReference type="ARBA" id="ARBA00001424"/>
    </source>
</evidence>
<keyword evidence="6" id="KW-0378">Hydrolase</keyword>
<evidence type="ECO:0000313" key="9">
    <source>
        <dbReference type="EMBL" id="KEI15710.1"/>
    </source>
</evidence>
<dbReference type="PANTHER" id="PTHR43226">
    <property type="entry name" value="XAA-PRO AMINOPEPTIDASE 3"/>
    <property type="match status" value="1"/>
</dbReference>
<accession>A0AA40ITR4</accession>
<comment type="similarity">
    <text evidence="3">Belongs to the peptidase M24B family.</text>
</comment>
<evidence type="ECO:0000256" key="5">
    <source>
        <dbReference type="ARBA" id="ARBA00022723"/>
    </source>
</evidence>
<comment type="caution">
    <text evidence="9">The sequence shown here is derived from an EMBL/GenBank/DDBJ whole genome shotgun (WGS) entry which is preliminary data.</text>
</comment>
<evidence type="ECO:0000313" key="10">
    <source>
        <dbReference type="Proteomes" id="UP000027770"/>
    </source>
</evidence>
<dbReference type="Pfam" id="PF00557">
    <property type="entry name" value="Peptidase_M24"/>
    <property type="match status" value="1"/>
</dbReference>
<reference evidence="9 10" key="1">
    <citation type="submission" date="2014-02" db="EMBL/GenBank/DDBJ databases">
        <title>Plasmidome dynamics in the species complex Clostridium novyi sensu lato converts strains of independent lineages into distinctly different pathogens.</title>
        <authorList>
            <person name="Skarin H."/>
            <person name="Segerman B."/>
        </authorList>
    </citation>
    <scope>NUCLEOTIDE SEQUENCE [LARGE SCALE GENOMIC DNA]</scope>
    <source>
        <strain evidence="9 10">ATCC 27606</strain>
    </source>
</reference>
<sequence>MQLGIISEYNEISKYYFHSISHNLGLDTHDVGNRDVVLKPGMVITNEPGLYIPEEGIGIRIEDDLLITEDGCENLSKDIIKTINEIEKFMELNKD</sequence>
<feature type="domain" description="Peptidase M24" evidence="8">
    <location>
        <begin position="11"/>
        <end position="69"/>
    </location>
</feature>
<dbReference type="InterPro" id="IPR052433">
    <property type="entry name" value="X-Pro_dipept-like"/>
</dbReference>
<comment type="cofactor">
    <cofactor evidence="2">
        <name>Mn(2+)</name>
        <dbReference type="ChEBI" id="CHEBI:29035"/>
    </cofactor>
</comment>
<dbReference type="GO" id="GO:0006508">
    <property type="term" value="P:proteolysis"/>
    <property type="evidence" value="ECO:0007669"/>
    <property type="project" value="TreeGrafter"/>
</dbReference>
<dbReference type="EC" id="3.4.11.9" evidence="4"/>
<proteinExistence type="inferred from homology"/>
<dbReference type="GO" id="GO:0046872">
    <property type="term" value="F:metal ion binding"/>
    <property type="evidence" value="ECO:0007669"/>
    <property type="project" value="UniProtKB-KW"/>
</dbReference>
<dbReference type="SUPFAM" id="SSF55920">
    <property type="entry name" value="Creatinase/aminopeptidase"/>
    <property type="match status" value="1"/>
</dbReference>
<dbReference type="GO" id="GO:0005829">
    <property type="term" value="C:cytosol"/>
    <property type="evidence" value="ECO:0007669"/>
    <property type="project" value="TreeGrafter"/>
</dbReference>
<keyword evidence="10" id="KW-1185">Reference proteome</keyword>
<name>A0AA40ITR4_CLONO</name>
<dbReference type="AlphaFoldDB" id="A0AA40ITR4"/>